<comment type="caution">
    <text evidence="7">The sequence shown here is derived from an EMBL/GenBank/DDBJ whole genome shotgun (WGS) entry which is preliminary data.</text>
</comment>
<keyword evidence="8" id="KW-1185">Reference proteome</keyword>
<dbReference type="NCBIfam" id="TIGR01263">
    <property type="entry name" value="4HPPD"/>
    <property type="match status" value="1"/>
</dbReference>
<dbReference type="FunFam" id="3.10.180.10:FF:000007">
    <property type="entry name" value="4-hydroxyphenylpyruvate dioxygenase"/>
    <property type="match status" value="1"/>
</dbReference>
<feature type="binding site" evidence="5">
    <location>
        <position position="332"/>
    </location>
    <ligand>
        <name>Fe cation</name>
        <dbReference type="ChEBI" id="CHEBI:24875"/>
    </ligand>
</feature>
<evidence type="ECO:0000259" key="6">
    <source>
        <dbReference type="PROSITE" id="PS51819"/>
    </source>
</evidence>
<dbReference type="SUPFAM" id="SSF54593">
    <property type="entry name" value="Glyoxalase/Bleomycin resistance protein/Dihydroxybiphenyl dioxygenase"/>
    <property type="match status" value="1"/>
</dbReference>
<dbReference type="GO" id="GO:0046872">
    <property type="term" value="F:metal ion binding"/>
    <property type="evidence" value="ECO:0007669"/>
    <property type="project" value="UniProtKB-KW"/>
</dbReference>
<evidence type="ECO:0000256" key="3">
    <source>
        <dbReference type="ARBA" id="ARBA00022737"/>
    </source>
</evidence>
<evidence type="ECO:0000256" key="1">
    <source>
        <dbReference type="ARBA" id="ARBA00005877"/>
    </source>
</evidence>
<feature type="binding site" evidence="5">
    <location>
        <position position="248"/>
    </location>
    <ligand>
        <name>Fe cation</name>
        <dbReference type="ChEBI" id="CHEBI:24875"/>
    </ligand>
</feature>
<evidence type="ECO:0000256" key="2">
    <source>
        <dbReference type="ARBA" id="ARBA00022723"/>
    </source>
</evidence>
<feature type="domain" description="VOC" evidence="6">
    <location>
        <begin position="167"/>
        <end position="323"/>
    </location>
</feature>
<keyword evidence="4 5" id="KW-0408">Iron</keyword>
<reference evidence="7 8" key="1">
    <citation type="submission" date="2018-11" db="EMBL/GenBank/DDBJ databases">
        <title>the genome of Mesorhizobium tamadayense DSM 28320.</title>
        <authorList>
            <person name="Gao J."/>
        </authorList>
    </citation>
    <scope>NUCLEOTIDE SEQUENCE [LARGE SCALE GENOMIC DNA]</scope>
    <source>
        <strain evidence="7 8">DSM 28320</strain>
    </source>
</reference>
<dbReference type="OrthoDB" id="9780241at2"/>
<dbReference type="GO" id="GO:0003868">
    <property type="term" value="F:4-hydroxyphenylpyruvate dioxygenase activity"/>
    <property type="evidence" value="ECO:0007669"/>
    <property type="project" value="UniProtKB-EC"/>
</dbReference>
<evidence type="ECO:0000256" key="4">
    <source>
        <dbReference type="ARBA" id="ARBA00023004"/>
    </source>
</evidence>
<keyword evidence="3" id="KW-0677">Repeat</keyword>
<dbReference type="InterPro" id="IPR004360">
    <property type="entry name" value="Glyas_Fos-R_dOase_dom"/>
</dbReference>
<dbReference type="Gene3D" id="3.10.180.10">
    <property type="entry name" value="2,3-Dihydroxybiphenyl 1,2-Dioxygenase, domain 1"/>
    <property type="match status" value="2"/>
</dbReference>
<dbReference type="RefSeq" id="WP_124999436.1">
    <property type="nucleotide sequence ID" value="NZ_RQXT01000016.1"/>
</dbReference>
<dbReference type="InterPro" id="IPR041735">
    <property type="entry name" value="4OHPhenylPyrv_dOase_C"/>
</dbReference>
<proteinExistence type="inferred from homology"/>
<evidence type="ECO:0000313" key="7">
    <source>
        <dbReference type="EMBL" id="RRI01331.1"/>
    </source>
</evidence>
<gene>
    <name evidence="7" type="primary">hppD</name>
    <name evidence="7" type="ORF">EH240_15000</name>
</gene>
<dbReference type="Proteomes" id="UP000273786">
    <property type="component" value="Unassembled WGS sequence"/>
</dbReference>
<dbReference type="PROSITE" id="PS51819">
    <property type="entry name" value="VOC"/>
    <property type="match status" value="2"/>
</dbReference>
<keyword evidence="7" id="KW-0670">Pyruvate</keyword>
<comment type="cofactor">
    <cofactor evidence="5">
        <name>Fe cation</name>
        <dbReference type="ChEBI" id="CHEBI:24875"/>
    </cofactor>
    <text evidence="5">Binds 1 Fe cation per subunit.</text>
</comment>
<name>A0A3P3FRT9_9HYPH</name>
<keyword evidence="7" id="KW-0560">Oxidoreductase</keyword>
<dbReference type="PANTHER" id="PTHR11959:SF1">
    <property type="entry name" value="4-HYDROXYPHENYLPYRUVATE DIOXYGENASE"/>
    <property type="match status" value="1"/>
</dbReference>
<feature type="domain" description="VOC" evidence="6">
    <location>
        <begin position="23"/>
        <end position="138"/>
    </location>
</feature>
<dbReference type="Pfam" id="PF00903">
    <property type="entry name" value="Glyoxalase"/>
    <property type="match status" value="1"/>
</dbReference>
<dbReference type="Pfam" id="PF14696">
    <property type="entry name" value="Glyoxalase_5"/>
    <property type="match status" value="1"/>
</dbReference>
<comment type="similarity">
    <text evidence="1">Belongs to the 4HPPD family.</text>
</comment>
<keyword evidence="7" id="KW-0223">Dioxygenase</keyword>
<dbReference type="PANTHER" id="PTHR11959">
    <property type="entry name" value="4-HYDROXYPHENYLPYRUVATE DIOXYGENASE"/>
    <property type="match status" value="1"/>
</dbReference>
<feature type="binding site" evidence="5">
    <location>
        <position position="170"/>
    </location>
    <ligand>
        <name>Fe cation</name>
        <dbReference type="ChEBI" id="CHEBI:24875"/>
    </ligand>
</feature>
<dbReference type="InterPro" id="IPR005956">
    <property type="entry name" value="4OHPhenylPyrv_dOase"/>
</dbReference>
<dbReference type="EC" id="1.13.11.27" evidence="7"/>
<sequence>MGPFPHDAPPAKISKANPAGTDGFEFVEFAHSEPAKLAELFTRMGYVAVAKHRTKDITVWRQGDINYVVNAEPGSHAMKFVEKHGPCAASMAWRVVDAKHAFDHAVSKGATPYEGKDKALDVSAIVGIGGSLLYFIEAYGENGSAYDAEFEWLGERDPKPEGVGFYYLDHLTHNVYRGNMDKWWDFYRDLFGFKQIHFFDIDGRITGLVSRAITSPCGKIRIPLNESKDETSQIAEYLKKYNGEGIQHIAVGTDAIYDATDKLAANGLKFMPGPPDTYYEMSRERVHGHDEPIERMKKHGILIDGEGVVDGGTTKILLQIFSKTVIGPIFFEFIQRKGDEGFGEGNFRALFESIEQDQIKRGVLKVGGKAA</sequence>
<dbReference type="InterPro" id="IPR029068">
    <property type="entry name" value="Glyas_Bleomycin-R_OHBP_Dase"/>
</dbReference>
<dbReference type="AlphaFoldDB" id="A0A3P3FRT9"/>
<organism evidence="7 8">
    <name type="scientific">Mesorhizobium tamadayense</name>
    <dbReference type="NCBI Taxonomy" id="425306"/>
    <lineage>
        <taxon>Bacteria</taxon>
        <taxon>Pseudomonadati</taxon>
        <taxon>Pseudomonadota</taxon>
        <taxon>Alphaproteobacteria</taxon>
        <taxon>Hyphomicrobiales</taxon>
        <taxon>Phyllobacteriaceae</taxon>
        <taxon>Mesorhizobium</taxon>
    </lineage>
</organism>
<accession>A0A3P3FRT9</accession>
<dbReference type="CDD" id="cd07250">
    <property type="entry name" value="HPPD_C_like"/>
    <property type="match status" value="1"/>
</dbReference>
<protein>
    <submittedName>
        <fullName evidence="7">4-hydroxyphenylpyruvate dioxygenase</fullName>
        <ecNumber evidence="7">1.13.11.27</ecNumber>
    </submittedName>
</protein>
<dbReference type="InterPro" id="IPR041736">
    <property type="entry name" value="4OHPhenylPyrv_dOase_N"/>
</dbReference>
<dbReference type="PIRSF" id="PIRSF009283">
    <property type="entry name" value="HPP_dOase"/>
    <property type="match status" value="1"/>
</dbReference>
<dbReference type="InterPro" id="IPR037523">
    <property type="entry name" value="VOC_core"/>
</dbReference>
<dbReference type="CDD" id="cd08342">
    <property type="entry name" value="HPPD_N_like"/>
    <property type="match status" value="1"/>
</dbReference>
<dbReference type="GO" id="GO:0006572">
    <property type="term" value="P:L-tyrosine catabolic process"/>
    <property type="evidence" value="ECO:0007669"/>
    <property type="project" value="TreeGrafter"/>
</dbReference>
<evidence type="ECO:0000313" key="8">
    <source>
        <dbReference type="Proteomes" id="UP000273786"/>
    </source>
</evidence>
<keyword evidence="2 5" id="KW-0479">Metal-binding</keyword>
<dbReference type="EMBL" id="RQXT01000016">
    <property type="protein sequence ID" value="RRI01331.1"/>
    <property type="molecule type" value="Genomic_DNA"/>
</dbReference>
<evidence type="ECO:0000256" key="5">
    <source>
        <dbReference type="PIRSR" id="PIRSR009283-1"/>
    </source>
</evidence>